<reference evidence="3 4" key="1">
    <citation type="submission" date="2022-05" db="EMBL/GenBank/DDBJ databases">
        <authorList>
            <person name="Park J.-S."/>
        </authorList>
    </citation>
    <scope>NUCLEOTIDE SEQUENCE [LARGE SCALE GENOMIC DNA]</scope>
    <source>
        <strain evidence="3 4">2012CJ34-2</strain>
    </source>
</reference>
<gene>
    <name evidence="3" type="ORF">M3P05_07655</name>
</gene>
<name>A0ABT0PEM1_9GAMM</name>
<accession>A0ABT0PEM1</accession>
<dbReference type="EMBL" id="JAMFLX010000008">
    <property type="protein sequence ID" value="MCL6269814.1"/>
    <property type="molecule type" value="Genomic_DNA"/>
</dbReference>
<organism evidence="3 4">
    <name type="scientific">Parendozoicomonas callyspongiae</name>
    <dbReference type="NCBI Taxonomy" id="2942213"/>
    <lineage>
        <taxon>Bacteria</taxon>
        <taxon>Pseudomonadati</taxon>
        <taxon>Pseudomonadota</taxon>
        <taxon>Gammaproteobacteria</taxon>
        <taxon>Oceanospirillales</taxon>
        <taxon>Endozoicomonadaceae</taxon>
        <taxon>Parendozoicomonas</taxon>
    </lineage>
</organism>
<comment type="caution">
    <text evidence="3">The sequence shown here is derived from an EMBL/GenBank/DDBJ whole genome shotgun (WGS) entry which is preliminary data.</text>
</comment>
<feature type="transmembrane region" description="Helical" evidence="2">
    <location>
        <begin position="513"/>
        <end position="532"/>
    </location>
</feature>
<keyword evidence="2" id="KW-0812">Transmembrane</keyword>
<proteinExistence type="predicted"/>
<feature type="region of interest" description="Disordered" evidence="1">
    <location>
        <begin position="82"/>
        <end position="169"/>
    </location>
</feature>
<dbReference type="Proteomes" id="UP001203338">
    <property type="component" value="Unassembled WGS sequence"/>
</dbReference>
<keyword evidence="4" id="KW-1185">Reference proteome</keyword>
<protein>
    <submittedName>
        <fullName evidence="3">Uncharacterized protein</fullName>
    </submittedName>
</protein>
<evidence type="ECO:0000256" key="1">
    <source>
        <dbReference type="SAM" id="MobiDB-lite"/>
    </source>
</evidence>
<feature type="transmembrane region" description="Helical" evidence="2">
    <location>
        <begin position="360"/>
        <end position="383"/>
    </location>
</feature>
<sequence>MIIATFCLVTIYTKADQAPAFGDDDAPPEYYLSNLKEDDPEAFFREPLNQNYVTSAKTDGEPNTSLALPSPTIDFLENYHGDIELGGTPQVPNDISPSGQATQPTPDPVSENPPFDPSTISPQDDPLENYHGGMELGETPQELNVSSPSTDPSQPAPIAQAGERPFDRMGYRVVDGPNGPELDYNPQYDERLTGEHNSNPLLGDQREYERQNMHEALHRFLNHELNPLQRDLLQEFLLEQISGPPKSTAELMAEEMRSREISPESFAQLTHIAISLYYYRNYIYQALVQHASKETPINESGLIMPHVVAMSEQLISQIPYAKPFTNLALVIPVAIKLFYDNIKQAREIDGQGRDGSDFRVKAYAASSYAVMLGLFAQASAGFLTKFTTFQSYPAGMLASAYRNWKTGDFWQVAIDGFMTLQSLKHRRGLVFAAVAATVLNHHNIPNEVESNRKWYEHPLDANYMIPTLLSICMTHDWGSSLVTGFILAMNQLLFMGRDKFLEPGHLYDGSQPYIMGFAGSAIAMAATLSVYWKNIPSREKAREGLNYLLTETADWTSYLLMIKGVVRPDWERSGFLNWMTDYYAWATLNRYHGERHIVSDNTWSSDSARIQGNEPGLGKKMSSWYSYLMGYDRKDLTEDLRIDPENEPGSDTQSEDSREEMSAWDEFNTPPETD</sequence>
<evidence type="ECO:0000256" key="2">
    <source>
        <dbReference type="SAM" id="Phobius"/>
    </source>
</evidence>
<feature type="compositionally biased region" description="Polar residues" evidence="1">
    <location>
        <begin position="90"/>
        <end position="104"/>
    </location>
</feature>
<evidence type="ECO:0000313" key="3">
    <source>
        <dbReference type="EMBL" id="MCL6269814.1"/>
    </source>
</evidence>
<keyword evidence="2" id="KW-1133">Transmembrane helix</keyword>
<keyword evidence="2" id="KW-0472">Membrane</keyword>
<evidence type="ECO:0000313" key="4">
    <source>
        <dbReference type="Proteomes" id="UP001203338"/>
    </source>
</evidence>
<feature type="compositionally biased region" description="Polar residues" evidence="1">
    <location>
        <begin position="141"/>
        <end position="153"/>
    </location>
</feature>
<feature type="region of interest" description="Disordered" evidence="1">
    <location>
        <begin position="638"/>
        <end position="674"/>
    </location>
</feature>
<dbReference type="RefSeq" id="WP_249698907.1">
    <property type="nucleotide sequence ID" value="NZ_JAMFLX010000008.1"/>
</dbReference>
<feature type="compositionally biased region" description="Acidic residues" evidence="1">
    <location>
        <begin position="645"/>
        <end position="654"/>
    </location>
</feature>